<dbReference type="InterPro" id="IPR000792">
    <property type="entry name" value="Tscrpt_reg_LuxR_C"/>
</dbReference>
<gene>
    <name evidence="5" type="ORF">SAMN02745207_01127</name>
</gene>
<evidence type="ECO:0000313" key="6">
    <source>
        <dbReference type="Proteomes" id="UP000184447"/>
    </source>
</evidence>
<dbReference type="STRING" id="1121316.SAMN02745207_01127"/>
<dbReference type="OrthoDB" id="1662986at2"/>
<sequence>MKNLEMNDWIVLNNIIYKIYTTSDSFNMREQLLGLLKMVVDFDSADFHLSDDDGSKKLVKPVMYNFDDNVSAIYDEIDYSRGIMYSGKSIVYRETDIISEEVRLESEYYKKVYVPNNWYYSLQMVLAMNKEFLGVITFYRTIGKENFQYDDIFILDMLKDHLSYRLYEDKKEEKRDEEKLSILEAAEKFQLTKREHTILQLLMNGEESDWICDQISISVNTLKKHILNIYRKLGISSRVQMFKLIKDYE</sequence>
<keyword evidence="1" id="KW-0805">Transcription regulation</keyword>
<dbReference type="AlphaFoldDB" id="A0A1M5SZX4"/>
<dbReference type="SMART" id="SM00421">
    <property type="entry name" value="HTH_LUXR"/>
    <property type="match status" value="1"/>
</dbReference>
<dbReference type="PROSITE" id="PS50043">
    <property type="entry name" value="HTH_LUXR_2"/>
    <property type="match status" value="1"/>
</dbReference>
<keyword evidence="6" id="KW-1185">Reference proteome</keyword>
<dbReference type="Proteomes" id="UP000184447">
    <property type="component" value="Unassembled WGS sequence"/>
</dbReference>
<keyword evidence="3" id="KW-0804">Transcription</keyword>
<reference evidence="5 6" key="1">
    <citation type="submission" date="2016-11" db="EMBL/GenBank/DDBJ databases">
        <authorList>
            <person name="Jaros S."/>
            <person name="Januszkiewicz K."/>
            <person name="Wedrychowicz H."/>
        </authorList>
    </citation>
    <scope>NUCLEOTIDE SEQUENCE [LARGE SCALE GENOMIC DNA]</scope>
    <source>
        <strain evidence="5 6">DSM 8605</strain>
    </source>
</reference>
<protein>
    <submittedName>
        <fullName evidence="5">Regulatory protein, luxR family</fullName>
    </submittedName>
</protein>
<dbReference type="PANTHER" id="PTHR44688:SF16">
    <property type="entry name" value="DNA-BINDING TRANSCRIPTIONAL ACTIVATOR DEVR_DOSR"/>
    <property type="match status" value="1"/>
</dbReference>
<dbReference type="CDD" id="cd06170">
    <property type="entry name" value="LuxR_C_like"/>
    <property type="match status" value="1"/>
</dbReference>
<dbReference type="SUPFAM" id="SSF46894">
    <property type="entry name" value="C-terminal effector domain of the bipartite response regulators"/>
    <property type="match status" value="1"/>
</dbReference>
<accession>A0A1M5SZX4</accession>
<dbReference type="Gene3D" id="1.10.10.10">
    <property type="entry name" value="Winged helix-like DNA-binding domain superfamily/Winged helix DNA-binding domain"/>
    <property type="match status" value="1"/>
</dbReference>
<dbReference type="PANTHER" id="PTHR44688">
    <property type="entry name" value="DNA-BINDING TRANSCRIPTIONAL ACTIVATOR DEVR_DOSR"/>
    <property type="match status" value="1"/>
</dbReference>
<dbReference type="Pfam" id="PF00196">
    <property type="entry name" value="GerE"/>
    <property type="match status" value="1"/>
</dbReference>
<evidence type="ECO:0000313" key="5">
    <source>
        <dbReference type="EMBL" id="SHH44002.1"/>
    </source>
</evidence>
<dbReference type="InterPro" id="IPR016032">
    <property type="entry name" value="Sig_transdc_resp-reg_C-effctor"/>
</dbReference>
<evidence type="ECO:0000256" key="1">
    <source>
        <dbReference type="ARBA" id="ARBA00023015"/>
    </source>
</evidence>
<evidence type="ECO:0000256" key="3">
    <source>
        <dbReference type="ARBA" id="ARBA00023163"/>
    </source>
</evidence>
<name>A0A1M5SZX4_9CLOT</name>
<dbReference type="GO" id="GO:0003677">
    <property type="term" value="F:DNA binding"/>
    <property type="evidence" value="ECO:0007669"/>
    <property type="project" value="UniProtKB-KW"/>
</dbReference>
<evidence type="ECO:0000256" key="2">
    <source>
        <dbReference type="ARBA" id="ARBA00023125"/>
    </source>
</evidence>
<dbReference type="InterPro" id="IPR036388">
    <property type="entry name" value="WH-like_DNA-bd_sf"/>
</dbReference>
<dbReference type="EMBL" id="FQXM01000005">
    <property type="protein sequence ID" value="SHH44002.1"/>
    <property type="molecule type" value="Genomic_DNA"/>
</dbReference>
<dbReference type="GO" id="GO:0006355">
    <property type="term" value="P:regulation of DNA-templated transcription"/>
    <property type="evidence" value="ECO:0007669"/>
    <property type="project" value="InterPro"/>
</dbReference>
<organism evidence="5 6">
    <name type="scientific">Clostridium grantii DSM 8605</name>
    <dbReference type="NCBI Taxonomy" id="1121316"/>
    <lineage>
        <taxon>Bacteria</taxon>
        <taxon>Bacillati</taxon>
        <taxon>Bacillota</taxon>
        <taxon>Clostridia</taxon>
        <taxon>Eubacteriales</taxon>
        <taxon>Clostridiaceae</taxon>
        <taxon>Clostridium</taxon>
    </lineage>
</organism>
<dbReference type="RefSeq" id="WP_073337455.1">
    <property type="nucleotide sequence ID" value="NZ_FQXM01000005.1"/>
</dbReference>
<proteinExistence type="predicted"/>
<dbReference type="PRINTS" id="PR00038">
    <property type="entry name" value="HTHLUXR"/>
</dbReference>
<feature type="domain" description="HTH luxR-type" evidence="4">
    <location>
        <begin position="184"/>
        <end position="249"/>
    </location>
</feature>
<evidence type="ECO:0000259" key="4">
    <source>
        <dbReference type="PROSITE" id="PS50043"/>
    </source>
</evidence>
<keyword evidence="2" id="KW-0238">DNA-binding</keyword>